<protein>
    <recommendedName>
        <fullName evidence="2">histidine kinase</fullName>
        <ecNumber evidence="2">2.7.13.3</ecNumber>
    </recommendedName>
</protein>
<keyword evidence="4 7" id="KW-0418">Kinase</keyword>
<evidence type="ECO:0000313" key="8">
    <source>
        <dbReference type="Proteomes" id="UP001197214"/>
    </source>
</evidence>
<evidence type="ECO:0000313" key="7">
    <source>
        <dbReference type="EMBL" id="MBW4329309.1"/>
    </source>
</evidence>
<keyword evidence="5" id="KW-0902">Two-component regulatory system</keyword>
<evidence type="ECO:0000256" key="2">
    <source>
        <dbReference type="ARBA" id="ARBA00012438"/>
    </source>
</evidence>
<comment type="catalytic activity">
    <reaction evidence="1">
        <text>ATP + protein L-histidine = ADP + protein N-phospho-L-histidine.</text>
        <dbReference type="EC" id="2.7.13.3"/>
    </reaction>
</comment>
<evidence type="ECO:0000256" key="5">
    <source>
        <dbReference type="ARBA" id="ARBA00023012"/>
    </source>
</evidence>
<dbReference type="PANTHER" id="PTHR43711:SF1">
    <property type="entry name" value="HISTIDINE KINASE 1"/>
    <property type="match status" value="1"/>
</dbReference>
<organism evidence="7 8">
    <name type="scientific">Stakelama flava</name>
    <dbReference type="NCBI Taxonomy" id="2860338"/>
    <lineage>
        <taxon>Bacteria</taxon>
        <taxon>Pseudomonadati</taxon>
        <taxon>Pseudomonadota</taxon>
        <taxon>Alphaproteobacteria</taxon>
        <taxon>Sphingomonadales</taxon>
        <taxon>Sphingomonadaceae</taxon>
        <taxon>Stakelama</taxon>
    </lineage>
</organism>
<dbReference type="Proteomes" id="UP001197214">
    <property type="component" value="Unassembled WGS sequence"/>
</dbReference>
<accession>A0ABS6XGG1</accession>
<keyword evidence="3" id="KW-0808">Transferase</keyword>
<name>A0ABS6XGG1_9SPHN</name>
<dbReference type="EC" id="2.7.13.3" evidence="2"/>
<dbReference type="EMBL" id="JAHWZX010000001">
    <property type="protein sequence ID" value="MBW4329309.1"/>
    <property type="molecule type" value="Genomic_DNA"/>
</dbReference>
<dbReference type="InterPro" id="IPR003594">
    <property type="entry name" value="HATPase_dom"/>
</dbReference>
<gene>
    <name evidence="7" type="ORF">KY084_00255</name>
</gene>
<dbReference type="RefSeq" id="WP_219236747.1">
    <property type="nucleotide sequence ID" value="NZ_JAHWZX010000001.1"/>
</dbReference>
<dbReference type="InterPro" id="IPR005467">
    <property type="entry name" value="His_kinase_dom"/>
</dbReference>
<evidence type="ECO:0000256" key="3">
    <source>
        <dbReference type="ARBA" id="ARBA00022679"/>
    </source>
</evidence>
<evidence type="ECO:0000259" key="6">
    <source>
        <dbReference type="PROSITE" id="PS50109"/>
    </source>
</evidence>
<evidence type="ECO:0000256" key="1">
    <source>
        <dbReference type="ARBA" id="ARBA00000085"/>
    </source>
</evidence>
<evidence type="ECO:0000256" key="4">
    <source>
        <dbReference type="ARBA" id="ARBA00022777"/>
    </source>
</evidence>
<dbReference type="InterPro" id="IPR050736">
    <property type="entry name" value="Sensor_HK_Regulatory"/>
</dbReference>
<keyword evidence="8" id="KW-1185">Reference proteome</keyword>
<comment type="caution">
    <text evidence="7">The sequence shown here is derived from an EMBL/GenBank/DDBJ whole genome shotgun (WGS) entry which is preliminary data.</text>
</comment>
<proteinExistence type="predicted"/>
<dbReference type="GO" id="GO:0016301">
    <property type="term" value="F:kinase activity"/>
    <property type="evidence" value="ECO:0007669"/>
    <property type="project" value="UniProtKB-KW"/>
</dbReference>
<dbReference type="Pfam" id="PF02518">
    <property type="entry name" value="HATPase_c"/>
    <property type="match status" value="1"/>
</dbReference>
<dbReference type="PANTHER" id="PTHR43711">
    <property type="entry name" value="TWO-COMPONENT HISTIDINE KINASE"/>
    <property type="match status" value="1"/>
</dbReference>
<dbReference type="PROSITE" id="PS50109">
    <property type="entry name" value="HIS_KIN"/>
    <property type="match status" value="1"/>
</dbReference>
<feature type="domain" description="Histidine kinase" evidence="6">
    <location>
        <begin position="245"/>
        <end position="461"/>
    </location>
</feature>
<dbReference type="SMART" id="SM00387">
    <property type="entry name" value="HATPase_c"/>
    <property type="match status" value="1"/>
</dbReference>
<reference evidence="7 8" key="1">
    <citation type="submission" date="2021-07" db="EMBL/GenBank/DDBJ databases">
        <title>Stakelama flava sp. nov., a novel endophytic bacterium isolated from branch of Kandelia candel.</title>
        <authorList>
            <person name="Tuo L."/>
        </authorList>
    </citation>
    <scope>NUCLEOTIDE SEQUENCE [LARGE SCALE GENOMIC DNA]</scope>
    <source>
        <strain evidence="7 8">CBK3Z-3</strain>
    </source>
</reference>
<sequence length="461" mass="49384">MLEIPPPAVTARTDLQGILIEADNRIAELNRTAGGDIGKPVAVPQLAALVRLALRLRIVLSRQIVAADGESDVELWVRVEPDDTGLSLQVSGWRDHRDWPVVEDAAQESDFAQADADWLWETDSALRITALSREAGAKYGFDADELLGRPLTRLFALSDDEGGEFPILDALASHGRFDGQVAQLRGSARKVYLAANPRTDATGRFIGFDGAARLIDDSSHGAEPEGTAQTHDDPATAVDSAFGARLEKALRGPLGRIIANADSIRSQSDGPLRQDYADYAADIANAGRHLLGLVEDLVDLQAIERDDFDVAVEAVDLADVARRAAGLLTLRAQHAKVTIDAPKTDEGLPATGEFRRALQVLVNLIGNAVRHSPAGAMIWIRAERDGDRACLIVADQGAGIAEDDQARIFEKFERLDTADSGGSGLGLYIARRLARAMGGDVTVDSAPGQGARFIFTLPGRD</sequence>